<keyword evidence="2" id="KW-1185">Reference proteome</keyword>
<sequence>MDPSTARNHEDVPAASLDVEALDRTLSRSGFCRFIPVFAGGFLCIVVVATSTGWFLSFNWNEPEWTPGIDIRLVLRGERPSPPEYEPANKNECTSQVCLWNAMYLFGTEASRTAPCDDFYKHVCYNFRRPNFLLLQLLWTVEVKSDLQQNRRLPHPPQLLRHHQGRDRRQHDTFMTSSGGNQGTTFLDAIVVLKSNNVDRGVDILLRAPKTLFRRFVTKNTSPPETSYTSLVHRALSLWSSGGLAARISKDILKLEKSLEDMTLLRKDQANFAPDKIVTTVGALPHQASWDWSVYFNKLSGRNATKNSTRIIVEDPVFFNNFGRLFDNGFNTAIANYVGLRALILFSPILGNKYEFLTPLNYDNHVPQVNPRHFACNILLEKLYKYGIGISAKLTLSKEFATIYRTHLDQQFASIFSTTQDVLSNLILTQQSWLTGEDAAIAFEKIKNMTLVFGTQANFLQYERYRRTYPVDVEFKETLLVKTVFRLLSHASFIYWAIEDPGSQMYDNLYSTSTLQPGFEYQNTNNLLFVSHATVGFLNGVSNRIHFLTYPAVASHLVRGVIQALLGNNLLWSGQERLWSLGTTIAYQRITDCLQRRYDNQHASLHDKVYSSDRREHDLEDNLVLHPLFELYKKAAKSERMENMFLRTHSRLQLNKTVNELFFYNYAAAFCEDSSVIRRLAQEDLLQYLRSVKKKKRKAVRKLLKSCKTLGEYATIVRQMYEDPDGRVFFECFRMSRARTHLLRPKVLVRTQHRWQLHHHHHQMDLSPTRQEQLVALHMLLECNMNAL</sequence>
<organism evidence="1 2">
    <name type="scientific">Ixodes persulcatus</name>
    <name type="common">Taiga tick</name>
    <dbReference type="NCBI Taxonomy" id="34615"/>
    <lineage>
        <taxon>Eukaryota</taxon>
        <taxon>Metazoa</taxon>
        <taxon>Ecdysozoa</taxon>
        <taxon>Arthropoda</taxon>
        <taxon>Chelicerata</taxon>
        <taxon>Arachnida</taxon>
        <taxon>Acari</taxon>
        <taxon>Parasitiformes</taxon>
        <taxon>Ixodida</taxon>
        <taxon>Ixodoidea</taxon>
        <taxon>Ixodidae</taxon>
        <taxon>Ixodinae</taxon>
        <taxon>Ixodes</taxon>
    </lineage>
</organism>
<name>A0AC60PQH5_IXOPE</name>
<reference evidence="1 2" key="1">
    <citation type="journal article" date="2020" name="Cell">
        <title>Large-Scale Comparative Analyses of Tick Genomes Elucidate Their Genetic Diversity and Vector Capacities.</title>
        <authorList>
            <consortium name="Tick Genome and Microbiome Consortium (TIGMIC)"/>
            <person name="Jia N."/>
            <person name="Wang J."/>
            <person name="Shi W."/>
            <person name="Du L."/>
            <person name="Sun Y."/>
            <person name="Zhan W."/>
            <person name="Jiang J.F."/>
            <person name="Wang Q."/>
            <person name="Zhang B."/>
            <person name="Ji P."/>
            <person name="Bell-Sakyi L."/>
            <person name="Cui X.M."/>
            <person name="Yuan T.T."/>
            <person name="Jiang B.G."/>
            <person name="Yang W.F."/>
            <person name="Lam T.T."/>
            <person name="Chang Q.C."/>
            <person name="Ding S.J."/>
            <person name="Wang X.J."/>
            <person name="Zhu J.G."/>
            <person name="Ruan X.D."/>
            <person name="Zhao L."/>
            <person name="Wei J.T."/>
            <person name="Ye R.Z."/>
            <person name="Que T.C."/>
            <person name="Du C.H."/>
            <person name="Zhou Y.H."/>
            <person name="Cheng J.X."/>
            <person name="Dai P.F."/>
            <person name="Guo W.B."/>
            <person name="Han X.H."/>
            <person name="Huang E.J."/>
            <person name="Li L.F."/>
            <person name="Wei W."/>
            <person name="Gao Y.C."/>
            <person name="Liu J.Z."/>
            <person name="Shao H.Z."/>
            <person name="Wang X."/>
            <person name="Wang C.C."/>
            <person name="Yang T.C."/>
            <person name="Huo Q.B."/>
            <person name="Li W."/>
            <person name="Chen H.Y."/>
            <person name="Chen S.E."/>
            <person name="Zhou L.G."/>
            <person name="Ni X.B."/>
            <person name="Tian J.H."/>
            <person name="Sheng Y."/>
            <person name="Liu T."/>
            <person name="Pan Y.S."/>
            <person name="Xia L.Y."/>
            <person name="Li J."/>
            <person name="Zhao F."/>
            <person name="Cao W.C."/>
        </authorList>
    </citation>
    <scope>NUCLEOTIDE SEQUENCE [LARGE SCALE GENOMIC DNA]</scope>
    <source>
        <strain evidence="1">Iper-2018</strain>
    </source>
</reference>
<dbReference type="EMBL" id="JABSTQ010010154">
    <property type="protein sequence ID" value="KAG0423040.1"/>
    <property type="molecule type" value="Genomic_DNA"/>
</dbReference>
<comment type="caution">
    <text evidence="1">The sequence shown here is derived from an EMBL/GenBank/DDBJ whole genome shotgun (WGS) entry which is preliminary data.</text>
</comment>
<proteinExistence type="predicted"/>
<accession>A0AC60PQH5</accession>
<evidence type="ECO:0000313" key="2">
    <source>
        <dbReference type="Proteomes" id="UP000805193"/>
    </source>
</evidence>
<evidence type="ECO:0000313" key="1">
    <source>
        <dbReference type="EMBL" id="KAG0423040.1"/>
    </source>
</evidence>
<protein>
    <submittedName>
        <fullName evidence="1">Uncharacterized protein</fullName>
    </submittedName>
</protein>
<gene>
    <name evidence="1" type="ORF">HPB47_001169</name>
</gene>
<dbReference type="Proteomes" id="UP000805193">
    <property type="component" value="Unassembled WGS sequence"/>
</dbReference>